<proteinExistence type="predicted"/>
<keyword evidence="1" id="KW-0547">Nucleotide-binding</keyword>
<evidence type="ECO:0000313" key="5">
    <source>
        <dbReference type="EMBL" id="SFD02115.1"/>
    </source>
</evidence>
<dbReference type="InterPro" id="IPR003778">
    <property type="entry name" value="CT_A_B"/>
</dbReference>
<evidence type="ECO:0000256" key="3">
    <source>
        <dbReference type="ARBA" id="ARBA00022840"/>
    </source>
</evidence>
<dbReference type="Gene3D" id="2.40.100.10">
    <property type="entry name" value="Cyclophilin-like"/>
    <property type="match status" value="1"/>
</dbReference>
<dbReference type="STRING" id="1123010.SAMN02745724_03213"/>
<dbReference type="SMART" id="SM00797">
    <property type="entry name" value="AHS2"/>
    <property type="match status" value="1"/>
</dbReference>
<dbReference type="EMBL" id="FOLO01000028">
    <property type="protein sequence ID" value="SFD02115.1"/>
    <property type="molecule type" value="Genomic_DNA"/>
</dbReference>
<dbReference type="RefSeq" id="WP_091986506.1">
    <property type="nucleotide sequence ID" value="NZ_FOLO01000028.1"/>
</dbReference>
<reference evidence="5 6" key="1">
    <citation type="submission" date="2016-10" db="EMBL/GenBank/DDBJ databases">
        <authorList>
            <person name="de Groot N.N."/>
        </authorList>
    </citation>
    <scope>NUCLEOTIDE SEQUENCE [LARGE SCALE GENOMIC DNA]</scope>
    <source>
        <strain evidence="5 6">DSM 6059</strain>
    </source>
</reference>
<protein>
    <submittedName>
        <fullName evidence="5">Antagonist of KipI</fullName>
    </submittedName>
</protein>
<dbReference type="InterPro" id="IPR029000">
    <property type="entry name" value="Cyclophilin-like_dom_sf"/>
</dbReference>
<organism evidence="5 6">
    <name type="scientific">Pseudoalteromonas denitrificans DSM 6059</name>
    <dbReference type="NCBI Taxonomy" id="1123010"/>
    <lineage>
        <taxon>Bacteria</taxon>
        <taxon>Pseudomonadati</taxon>
        <taxon>Pseudomonadota</taxon>
        <taxon>Gammaproteobacteria</taxon>
        <taxon>Alteromonadales</taxon>
        <taxon>Pseudoalteromonadaceae</taxon>
        <taxon>Pseudoalteromonas</taxon>
    </lineage>
</organism>
<dbReference type="Proteomes" id="UP000198862">
    <property type="component" value="Unassembled WGS sequence"/>
</dbReference>
<name>A0A1I1NXD5_9GAMM</name>
<evidence type="ECO:0000256" key="1">
    <source>
        <dbReference type="ARBA" id="ARBA00022741"/>
    </source>
</evidence>
<dbReference type="OrthoDB" id="9768696at2"/>
<keyword evidence="3" id="KW-0067">ATP-binding</keyword>
<feature type="domain" description="Carboxyltransferase" evidence="4">
    <location>
        <begin position="24"/>
        <end position="304"/>
    </location>
</feature>
<dbReference type="NCBIfam" id="TIGR00724">
    <property type="entry name" value="urea_amlyse_rel"/>
    <property type="match status" value="1"/>
</dbReference>
<evidence type="ECO:0000313" key="6">
    <source>
        <dbReference type="Proteomes" id="UP000198862"/>
    </source>
</evidence>
<evidence type="ECO:0000256" key="2">
    <source>
        <dbReference type="ARBA" id="ARBA00022801"/>
    </source>
</evidence>
<dbReference type="AlphaFoldDB" id="A0A1I1NXD5"/>
<gene>
    <name evidence="5" type="ORF">SAMN02745724_03213</name>
</gene>
<keyword evidence="2" id="KW-0378">Hydrolase</keyword>
<evidence type="ECO:0000259" key="4">
    <source>
        <dbReference type="SMART" id="SM00797"/>
    </source>
</evidence>
<accession>A0A1I1NXD5</accession>
<keyword evidence="6" id="KW-1185">Reference proteome</keyword>
<dbReference type="GO" id="GO:0016787">
    <property type="term" value="F:hydrolase activity"/>
    <property type="evidence" value="ECO:0007669"/>
    <property type="project" value="UniProtKB-KW"/>
</dbReference>
<dbReference type="InterPro" id="IPR052708">
    <property type="entry name" value="PxpC"/>
</dbReference>
<dbReference type="PANTHER" id="PTHR43309">
    <property type="entry name" value="5-OXOPROLINASE SUBUNIT C"/>
    <property type="match status" value="1"/>
</dbReference>
<dbReference type="GO" id="GO:0005524">
    <property type="term" value="F:ATP binding"/>
    <property type="evidence" value="ECO:0007669"/>
    <property type="project" value="UniProtKB-KW"/>
</dbReference>
<sequence>MSMYFIKPGLQTSIQDLGRYGQMHNGISISGAMDPIALKKANWLLNKKLDSAVIEITLIGPTIRFESDMLIAICGANFELSLNNKAIFNDQIIHVCSGDILMFGKLLSGSRAYMSYSLSSNLPKVLGSFSTHLTANFGGFFGRQFKAGDKLFLHTGENKNAAYRTISEQYQINYSRSYLLRCVSSVESELFSDVQKTSFLNKKYTVSKNSNRMGIRLSDIAMKFISPINIVSSGLTQGSIQITPSGHAIISSVDGQTIGGYPRIANVISADLPILGQLKAKDKINFLFVSHQKAQQIFIEQNKILNTLFEEPEFQIS</sequence>
<dbReference type="Pfam" id="PF02626">
    <property type="entry name" value="CT_A_B"/>
    <property type="match status" value="1"/>
</dbReference>
<dbReference type="SUPFAM" id="SSF50891">
    <property type="entry name" value="Cyclophilin-like"/>
    <property type="match status" value="1"/>
</dbReference>
<dbReference type="PANTHER" id="PTHR43309:SF5">
    <property type="entry name" value="5-OXOPROLINASE SUBUNIT C"/>
    <property type="match status" value="1"/>
</dbReference>